<accession>A0A4Z1L0C3</accession>
<keyword evidence="2" id="KW-1185">Reference proteome</keyword>
<gene>
    <name evidence="1" type="ORF">BPOR_0076g00100</name>
</gene>
<proteinExistence type="predicted"/>
<dbReference type="AlphaFoldDB" id="A0A4Z1L0C3"/>
<protein>
    <submittedName>
        <fullName evidence="1">Uncharacterized protein</fullName>
    </submittedName>
</protein>
<sequence length="105" mass="12102">MLTGVDVMVSLANSRFQIRSILKDRSPDKHRTVTKNFIQESRTPFNILRFPLLVINRVLLLEICETPESSSVDKFSDLKSALRKEEIHKMSNTSNQIYSSSEMEN</sequence>
<evidence type="ECO:0000313" key="1">
    <source>
        <dbReference type="EMBL" id="TGO90160.1"/>
    </source>
</evidence>
<name>A0A4Z1L0C3_9HELO</name>
<reference evidence="1 2" key="1">
    <citation type="submission" date="2017-12" db="EMBL/GenBank/DDBJ databases">
        <title>Comparative genomics of Botrytis spp.</title>
        <authorList>
            <person name="Valero-Jimenez C.A."/>
            <person name="Tapia P."/>
            <person name="Veloso J."/>
            <person name="Silva-Moreno E."/>
            <person name="Staats M."/>
            <person name="Valdes J.H."/>
            <person name="Van Kan J.A.L."/>
        </authorList>
    </citation>
    <scope>NUCLEOTIDE SEQUENCE [LARGE SCALE GENOMIC DNA]</scope>
    <source>
        <strain evidence="1 2">MUCL3349</strain>
    </source>
</reference>
<dbReference type="EMBL" id="PQXO01000076">
    <property type="protein sequence ID" value="TGO90160.1"/>
    <property type="molecule type" value="Genomic_DNA"/>
</dbReference>
<dbReference type="Proteomes" id="UP000297280">
    <property type="component" value="Unassembled WGS sequence"/>
</dbReference>
<organism evidence="1 2">
    <name type="scientific">Botrytis porri</name>
    <dbReference type="NCBI Taxonomy" id="87229"/>
    <lineage>
        <taxon>Eukaryota</taxon>
        <taxon>Fungi</taxon>
        <taxon>Dikarya</taxon>
        <taxon>Ascomycota</taxon>
        <taxon>Pezizomycotina</taxon>
        <taxon>Leotiomycetes</taxon>
        <taxon>Helotiales</taxon>
        <taxon>Sclerotiniaceae</taxon>
        <taxon>Botrytis</taxon>
    </lineage>
</organism>
<evidence type="ECO:0000313" key="2">
    <source>
        <dbReference type="Proteomes" id="UP000297280"/>
    </source>
</evidence>
<comment type="caution">
    <text evidence="1">The sequence shown here is derived from an EMBL/GenBank/DDBJ whole genome shotgun (WGS) entry which is preliminary data.</text>
</comment>